<name>A0AAW8B2T9_9GAMM</name>
<protein>
    <submittedName>
        <fullName evidence="2">ATP-NAD kinase family protein</fullName>
    </submittedName>
</protein>
<dbReference type="Proteomes" id="UP001178354">
    <property type="component" value="Unassembled WGS sequence"/>
</dbReference>
<reference evidence="2" key="2">
    <citation type="submission" date="2023-08" db="EMBL/GenBank/DDBJ databases">
        <authorList>
            <person name="Luo J."/>
        </authorList>
    </citation>
    <scope>NUCLEOTIDE SEQUENCE</scope>
    <source>
        <strain evidence="2">DSM 25064</strain>
    </source>
</reference>
<evidence type="ECO:0000313" key="2">
    <source>
        <dbReference type="EMBL" id="MDP1519845.1"/>
    </source>
</evidence>
<dbReference type="InterPro" id="IPR039065">
    <property type="entry name" value="AcoX-like"/>
</dbReference>
<dbReference type="PIRSF" id="PIRSF016907">
    <property type="entry name" value="Kin_ATP-NAD"/>
    <property type="match status" value="1"/>
</dbReference>
<dbReference type="InterPro" id="IPR017438">
    <property type="entry name" value="ATP-NAD_kinase_N"/>
</dbReference>
<organism evidence="2 3">
    <name type="scientific">Porticoccus litoralis</name>
    <dbReference type="NCBI Taxonomy" id="434086"/>
    <lineage>
        <taxon>Bacteria</taxon>
        <taxon>Pseudomonadati</taxon>
        <taxon>Pseudomonadota</taxon>
        <taxon>Gammaproteobacteria</taxon>
        <taxon>Cellvibrionales</taxon>
        <taxon>Porticoccaceae</taxon>
        <taxon>Porticoccus</taxon>
    </lineage>
</organism>
<comment type="caution">
    <text evidence="2">The sequence shown here is derived from an EMBL/GenBank/DDBJ whole genome shotgun (WGS) entry which is preliminary data.</text>
</comment>
<dbReference type="SUPFAM" id="SSF111331">
    <property type="entry name" value="NAD kinase/diacylglycerol kinase-like"/>
    <property type="match status" value="1"/>
</dbReference>
<proteinExistence type="predicted"/>
<dbReference type="PANTHER" id="PTHR40697">
    <property type="entry name" value="ACETOIN CATABOLISM PROTEIN X"/>
    <property type="match status" value="1"/>
</dbReference>
<dbReference type="InterPro" id="IPR016064">
    <property type="entry name" value="NAD/diacylglycerol_kinase_sf"/>
</dbReference>
<dbReference type="Pfam" id="PF01513">
    <property type="entry name" value="NAD_kinase"/>
    <property type="match status" value="1"/>
</dbReference>
<dbReference type="GO" id="GO:0003951">
    <property type="term" value="F:NAD+ kinase activity"/>
    <property type="evidence" value="ECO:0007669"/>
    <property type="project" value="InterPro"/>
</dbReference>
<dbReference type="EMBL" id="JAUUUU010000001">
    <property type="protein sequence ID" value="MDP1519845.1"/>
    <property type="molecule type" value="Genomic_DNA"/>
</dbReference>
<dbReference type="GO" id="GO:0005524">
    <property type="term" value="F:ATP binding"/>
    <property type="evidence" value="ECO:0007669"/>
    <property type="project" value="UniProtKB-ARBA"/>
</dbReference>
<dbReference type="Pfam" id="PF20143">
    <property type="entry name" value="NAD_kinase_C"/>
    <property type="match status" value="1"/>
</dbReference>
<reference evidence="2" key="1">
    <citation type="journal article" date="2010" name="Int. J. Syst. Evol. Microbiol.">
        <title>Porticoccus litoralis gen. nov., sp. nov., a gammaproteobacterium isolated from the Yellow Sea.</title>
        <authorList>
            <person name="Oh H.M."/>
            <person name="Kim H."/>
            <person name="Kim K.M."/>
            <person name="Min G.S."/>
            <person name="Cho J.C."/>
        </authorList>
    </citation>
    <scope>NUCLEOTIDE SEQUENCE</scope>
    <source>
        <strain evidence="2">DSM 25064</strain>
    </source>
</reference>
<feature type="region of interest" description="Disordered" evidence="1">
    <location>
        <begin position="18"/>
        <end position="40"/>
    </location>
</feature>
<dbReference type="RefSeq" id="WP_305169356.1">
    <property type="nucleotide sequence ID" value="NZ_JAUUUU010000001.1"/>
</dbReference>
<dbReference type="AlphaFoldDB" id="A0AAW8B2T9"/>
<sequence length="378" mass="40073">MFRLGLIINPLAGLGGPAGLKGSDGRETAREAIRRGSEPRAPQRALRALRMIAETLNLETIQLLTGPGSMGEIVARECGFKPQVVGEVHSGETTPEDTEQVAAAMVSAGVDLLLFVGGDGTARNICNAVPAQQPVLGVPAGVKMQSGVYAITPEAAGELVGLLVRGQLVDIRPQEVRDIDEQALREGRVKSRYYGELLVPGAGQFMQQVKSGGREVESLVLKDIADTLLEEMADDCLYIIGPGSTTAALMEEMSIANTLLGVDLIRNRQLLAADVSAGDIERALQVHQGPVKIVITPIGGQGILLGRGNQQLTPDILKRVGRDNLLVVATKTKITELGGRPLLVDSNDPQLDQSLAGYLPVLTGYRDRILYPVGLAAC</sequence>
<evidence type="ECO:0000256" key="1">
    <source>
        <dbReference type="SAM" id="MobiDB-lite"/>
    </source>
</evidence>
<dbReference type="Gene3D" id="3.40.50.10330">
    <property type="entry name" value="Probable inorganic polyphosphate/atp-NAD kinase, domain 1"/>
    <property type="match status" value="1"/>
</dbReference>
<gene>
    <name evidence="2" type="ORF">Q8A57_02585</name>
</gene>
<dbReference type="GO" id="GO:0051287">
    <property type="term" value="F:NAD binding"/>
    <property type="evidence" value="ECO:0007669"/>
    <property type="project" value="UniProtKB-ARBA"/>
</dbReference>
<feature type="compositionally biased region" description="Basic and acidic residues" evidence="1">
    <location>
        <begin position="23"/>
        <end position="38"/>
    </location>
</feature>
<dbReference type="GO" id="GO:0006741">
    <property type="term" value="P:NADP+ biosynthetic process"/>
    <property type="evidence" value="ECO:0007669"/>
    <property type="project" value="InterPro"/>
</dbReference>
<keyword evidence="2" id="KW-0808">Transferase</keyword>
<evidence type="ECO:0000313" key="3">
    <source>
        <dbReference type="Proteomes" id="UP001178354"/>
    </source>
</evidence>
<dbReference type="InterPro" id="IPR011386">
    <property type="entry name" value="Put_ATP-NAD_kin"/>
</dbReference>
<dbReference type="PANTHER" id="PTHR40697:SF2">
    <property type="entry name" value="ATP-NAD KINASE-RELATED"/>
    <property type="match status" value="1"/>
</dbReference>
<accession>A0AAW8B2T9</accession>
<dbReference type="InterPro" id="IPR002504">
    <property type="entry name" value="NADK"/>
</dbReference>
<keyword evidence="3" id="KW-1185">Reference proteome</keyword>
<keyword evidence="2" id="KW-0418">Kinase</keyword>